<feature type="domain" description="MITD1 C-terminal phospholipase D-like" evidence="1">
    <location>
        <begin position="18"/>
        <end position="164"/>
    </location>
</feature>
<evidence type="ECO:0000313" key="2">
    <source>
        <dbReference type="EMBL" id="NEE06406.1"/>
    </source>
</evidence>
<dbReference type="InterPro" id="IPR032341">
    <property type="entry name" value="MITD1_C"/>
</dbReference>
<keyword evidence="2" id="KW-0378">Hydrolase</keyword>
<proteinExistence type="predicted"/>
<evidence type="ECO:0000259" key="1">
    <source>
        <dbReference type="Pfam" id="PF16565"/>
    </source>
</evidence>
<reference evidence="2" key="1">
    <citation type="submission" date="2020-01" db="EMBL/GenBank/DDBJ databases">
        <title>Insect and environment-associated Actinomycetes.</title>
        <authorList>
            <person name="Currrie C."/>
            <person name="Chevrette M."/>
            <person name="Carlson C."/>
            <person name="Stubbendieck R."/>
            <person name="Wendt-Pienkowski E."/>
        </authorList>
    </citation>
    <scope>NUCLEOTIDE SEQUENCE</scope>
    <source>
        <strain evidence="2">SID7499</strain>
    </source>
</reference>
<dbReference type="Gene3D" id="3.30.870.30">
    <property type="entry name" value="MITD, C-terminal phospholipase D-like domain"/>
    <property type="match status" value="1"/>
</dbReference>
<dbReference type="GO" id="GO:0006508">
    <property type="term" value="P:proteolysis"/>
    <property type="evidence" value="ECO:0007669"/>
    <property type="project" value="UniProtKB-KW"/>
</dbReference>
<keyword evidence="2" id="KW-0645">Protease</keyword>
<dbReference type="GO" id="GO:0008233">
    <property type="term" value="F:peptidase activity"/>
    <property type="evidence" value="ECO:0007669"/>
    <property type="project" value="UniProtKB-KW"/>
</dbReference>
<dbReference type="InterPro" id="IPR038113">
    <property type="entry name" value="MITD1_C_sf"/>
</dbReference>
<sequence length="167" mass="18786">SEAPLFEGHREFQENQRGISFGTLLGPYLRGAGRITIVDPYIRQFHQARNLMELIEEIASAKDAADEVNIKLVTSEHDGGEDKVRKQLEFLLKVKEGAAVGGINVDVSFDDTIHDRSIVTDTGWKILLGRGLDIFQFVTGDAFDLATRRQKYRQVKAFSVTYIRACQ</sequence>
<protein>
    <submittedName>
        <fullName evidence="2">ATP-dependent Lon protease</fullName>
    </submittedName>
</protein>
<feature type="non-terminal residue" evidence="2">
    <location>
        <position position="1"/>
    </location>
</feature>
<organism evidence="2">
    <name type="scientific">Streptomyces sp. SID7499</name>
    <dbReference type="NCBI Taxonomy" id="2706086"/>
    <lineage>
        <taxon>Bacteria</taxon>
        <taxon>Bacillati</taxon>
        <taxon>Actinomycetota</taxon>
        <taxon>Actinomycetes</taxon>
        <taxon>Kitasatosporales</taxon>
        <taxon>Streptomycetaceae</taxon>
        <taxon>Streptomyces</taxon>
    </lineage>
</organism>
<dbReference type="AlphaFoldDB" id="A0A6G3WLM2"/>
<gene>
    <name evidence="2" type="ORF">G3M58_08135</name>
</gene>
<comment type="caution">
    <text evidence="2">The sequence shown here is derived from an EMBL/GenBank/DDBJ whole genome shotgun (WGS) entry which is preliminary data.</text>
</comment>
<accession>A0A6G3WLM2</accession>
<name>A0A6G3WLM2_9ACTN</name>
<dbReference type="EMBL" id="JAAGMN010000848">
    <property type="protein sequence ID" value="NEE06406.1"/>
    <property type="molecule type" value="Genomic_DNA"/>
</dbReference>
<dbReference type="Pfam" id="PF16565">
    <property type="entry name" value="MIT_C"/>
    <property type="match status" value="1"/>
</dbReference>